<dbReference type="CDD" id="cd02440">
    <property type="entry name" value="AdoMet_MTases"/>
    <property type="match status" value="1"/>
</dbReference>
<dbReference type="InterPro" id="IPR013216">
    <property type="entry name" value="Methyltransf_11"/>
</dbReference>
<dbReference type="PANTHER" id="PTHR43591:SF24">
    <property type="entry name" value="2-METHOXY-6-POLYPRENYL-1,4-BENZOQUINOL METHYLASE, MITOCHONDRIAL"/>
    <property type="match status" value="1"/>
</dbReference>
<dbReference type="AlphaFoldDB" id="A0A9D6L7Y1"/>
<dbReference type="Proteomes" id="UP000807850">
    <property type="component" value="Unassembled WGS sequence"/>
</dbReference>
<keyword evidence="3" id="KW-0808">Transferase</keyword>
<evidence type="ECO:0000313" key="4">
    <source>
        <dbReference type="Proteomes" id="UP000807850"/>
    </source>
</evidence>
<protein>
    <submittedName>
        <fullName evidence="3">Methyltransferase domain-containing protein</fullName>
    </submittedName>
</protein>
<dbReference type="GO" id="GO:0032259">
    <property type="term" value="P:methylation"/>
    <property type="evidence" value="ECO:0007669"/>
    <property type="project" value="UniProtKB-KW"/>
</dbReference>
<dbReference type="Pfam" id="PF08241">
    <property type="entry name" value="Methyltransf_11"/>
    <property type="match status" value="1"/>
</dbReference>
<name>A0A9D6L7Y1_UNCEI</name>
<evidence type="ECO:0000313" key="3">
    <source>
        <dbReference type="EMBL" id="MBI3539509.1"/>
    </source>
</evidence>
<dbReference type="PANTHER" id="PTHR43591">
    <property type="entry name" value="METHYLTRANSFERASE"/>
    <property type="match status" value="1"/>
</dbReference>
<feature type="region of interest" description="Disordered" evidence="1">
    <location>
        <begin position="1"/>
        <end position="23"/>
    </location>
</feature>
<accession>A0A9D6L7Y1</accession>
<gene>
    <name evidence="3" type="ORF">HY076_04475</name>
</gene>
<proteinExistence type="predicted"/>
<evidence type="ECO:0000259" key="2">
    <source>
        <dbReference type="Pfam" id="PF08241"/>
    </source>
</evidence>
<dbReference type="EMBL" id="JACQAY010000139">
    <property type="protein sequence ID" value="MBI3539509.1"/>
    <property type="molecule type" value="Genomic_DNA"/>
</dbReference>
<sequence>MHQPLPIASDAEPPSSAGGVSLRERQARERAFHDRWAAEVDAAELDPIRRAFCPTTPETTFALRALGDLGGRRLLDLGCGSGETTTWFALQGATVDAIDISPGMIEVARTLARRLGVEDRITFHVAPGEALPFADATFDAVFGHDCLHHMDLDRARDEARRVLKPGCRAVFAEPLGHNPLINYFRDISPRTRTPDEVPLRFADFRRLRQGFRSLRHREFQFATLGLFLWFFAVERSDPNRVRYWKKIIVEAERYRPAFLALDWIDRAMLAVVPAAGRLCRMTVIVIER</sequence>
<dbReference type="SUPFAM" id="SSF53335">
    <property type="entry name" value="S-adenosyl-L-methionine-dependent methyltransferases"/>
    <property type="match status" value="1"/>
</dbReference>
<dbReference type="Gene3D" id="3.40.50.150">
    <property type="entry name" value="Vaccinia Virus protein VP39"/>
    <property type="match status" value="1"/>
</dbReference>
<organism evidence="3 4">
    <name type="scientific">Eiseniibacteriota bacterium</name>
    <dbReference type="NCBI Taxonomy" id="2212470"/>
    <lineage>
        <taxon>Bacteria</taxon>
        <taxon>Candidatus Eiseniibacteriota</taxon>
    </lineage>
</organism>
<dbReference type="InterPro" id="IPR029063">
    <property type="entry name" value="SAM-dependent_MTases_sf"/>
</dbReference>
<dbReference type="GO" id="GO:0008757">
    <property type="term" value="F:S-adenosylmethionine-dependent methyltransferase activity"/>
    <property type="evidence" value="ECO:0007669"/>
    <property type="project" value="InterPro"/>
</dbReference>
<comment type="caution">
    <text evidence="3">The sequence shown here is derived from an EMBL/GenBank/DDBJ whole genome shotgun (WGS) entry which is preliminary data.</text>
</comment>
<reference evidence="3" key="1">
    <citation type="submission" date="2020-07" db="EMBL/GenBank/DDBJ databases">
        <title>Huge and variable diversity of episymbiotic CPR bacteria and DPANN archaea in groundwater ecosystems.</title>
        <authorList>
            <person name="He C.Y."/>
            <person name="Keren R."/>
            <person name="Whittaker M."/>
            <person name="Farag I.F."/>
            <person name="Doudna J."/>
            <person name="Cate J.H.D."/>
            <person name="Banfield J.F."/>
        </authorList>
    </citation>
    <scope>NUCLEOTIDE SEQUENCE</scope>
    <source>
        <strain evidence="3">NC_groundwater_928_Pr1_S-0.2um_72_17</strain>
    </source>
</reference>
<evidence type="ECO:0000256" key="1">
    <source>
        <dbReference type="SAM" id="MobiDB-lite"/>
    </source>
</evidence>
<keyword evidence="3" id="KW-0489">Methyltransferase</keyword>
<feature type="domain" description="Methyltransferase type 11" evidence="2">
    <location>
        <begin position="75"/>
        <end position="170"/>
    </location>
</feature>